<reference evidence="1 2" key="1">
    <citation type="submission" date="2020-08" db="EMBL/GenBank/DDBJ databases">
        <title>Genomic Encyclopedia of Type Strains, Phase IV (KMG-V): Genome sequencing to study the core and pangenomes of soil and plant-associated prokaryotes.</title>
        <authorList>
            <person name="Whitman W."/>
        </authorList>
    </citation>
    <scope>NUCLEOTIDE SEQUENCE [LARGE SCALE GENOMIC DNA]</scope>
    <source>
        <strain evidence="1 2">SEMIA 4074</strain>
    </source>
</reference>
<sequence length="68" mass="7509">MPANHSPLIPQVYFCIILIKSSASINRTGVGFVHIRVVREASPPALSARGFPWFCVFRVCLCVTGFET</sequence>
<evidence type="ECO:0000313" key="1">
    <source>
        <dbReference type="EMBL" id="MBB4194130.1"/>
    </source>
</evidence>
<name>A0A7W6VQN7_9HYPH</name>
<evidence type="ECO:0000313" key="2">
    <source>
        <dbReference type="Proteomes" id="UP000524492"/>
    </source>
</evidence>
<proteinExistence type="predicted"/>
<dbReference type="AlphaFoldDB" id="A0A7W6VQN7"/>
<dbReference type="Proteomes" id="UP000524492">
    <property type="component" value="Unassembled WGS sequence"/>
</dbReference>
<keyword evidence="2" id="KW-1185">Reference proteome</keyword>
<organism evidence="1 2">
    <name type="scientific">Rhizobium aethiopicum</name>
    <dbReference type="NCBI Taxonomy" id="1138170"/>
    <lineage>
        <taxon>Bacteria</taxon>
        <taxon>Pseudomonadati</taxon>
        <taxon>Pseudomonadota</taxon>
        <taxon>Alphaproteobacteria</taxon>
        <taxon>Hyphomicrobiales</taxon>
        <taxon>Rhizobiaceae</taxon>
        <taxon>Rhizobium/Agrobacterium group</taxon>
        <taxon>Rhizobium</taxon>
    </lineage>
</organism>
<protein>
    <submittedName>
        <fullName evidence="1">Uncharacterized protein</fullName>
    </submittedName>
</protein>
<accession>A0A7W6VQN7</accession>
<gene>
    <name evidence="1" type="ORF">GGD53_004308</name>
</gene>
<comment type="caution">
    <text evidence="1">The sequence shown here is derived from an EMBL/GenBank/DDBJ whole genome shotgun (WGS) entry which is preliminary data.</text>
</comment>
<dbReference type="EMBL" id="JACIFV010000017">
    <property type="protein sequence ID" value="MBB4194130.1"/>
    <property type="molecule type" value="Genomic_DNA"/>
</dbReference>